<accession>A0ABY5GSS2</accession>
<dbReference type="SUPFAM" id="SSF52402">
    <property type="entry name" value="Adenine nucleotide alpha hydrolases-like"/>
    <property type="match status" value="1"/>
</dbReference>
<dbReference type="EMBL" id="CP073344">
    <property type="protein sequence ID" value="UTW02799.1"/>
    <property type="molecule type" value="Genomic_DNA"/>
</dbReference>
<evidence type="ECO:0000259" key="2">
    <source>
        <dbReference type="Pfam" id="PF00582"/>
    </source>
</evidence>
<comment type="similarity">
    <text evidence="1">Belongs to the universal stress protein A family.</text>
</comment>
<dbReference type="Proteomes" id="UP001059950">
    <property type="component" value="Chromosome"/>
</dbReference>
<evidence type="ECO:0000313" key="3">
    <source>
        <dbReference type="EMBL" id="UTW02799.1"/>
    </source>
</evidence>
<name>A0ABY5GSS2_9GAMM</name>
<evidence type="ECO:0000313" key="4">
    <source>
        <dbReference type="Proteomes" id="UP001059950"/>
    </source>
</evidence>
<organism evidence="3 4">
    <name type="scientific">Amphritea atlantica</name>
    <dbReference type="NCBI Taxonomy" id="355243"/>
    <lineage>
        <taxon>Bacteria</taxon>
        <taxon>Pseudomonadati</taxon>
        <taxon>Pseudomonadota</taxon>
        <taxon>Gammaproteobacteria</taxon>
        <taxon>Oceanospirillales</taxon>
        <taxon>Oceanospirillaceae</taxon>
        <taxon>Amphritea</taxon>
    </lineage>
</organism>
<protein>
    <submittedName>
        <fullName evidence="3">Universal stress protein</fullName>
    </submittedName>
</protein>
<dbReference type="Pfam" id="PF00582">
    <property type="entry name" value="Usp"/>
    <property type="match status" value="1"/>
</dbReference>
<keyword evidence="4" id="KW-1185">Reference proteome</keyword>
<dbReference type="CDD" id="cd00293">
    <property type="entry name" value="USP-like"/>
    <property type="match status" value="1"/>
</dbReference>
<dbReference type="PANTHER" id="PTHR46268">
    <property type="entry name" value="STRESS RESPONSE PROTEIN NHAX"/>
    <property type="match status" value="1"/>
</dbReference>
<dbReference type="InterPro" id="IPR006015">
    <property type="entry name" value="Universal_stress_UspA"/>
</dbReference>
<dbReference type="Gene3D" id="3.40.50.620">
    <property type="entry name" value="HUPs"/>
    <property type="match status" value="1"/>
</dbReference>
<evidence type="ECO:0000256" key="1">
    <source>
        <dbReference type="ARBA" id="ARBA00008791"/>
    </source>
</evidence>
<sequence length="145" mass="15796">MITRILIPMDMRETNFAAKALAIAINEAENKQAELHVMTIVAGFHNPIVSSYFPALALQEAADEMTKHLNEYVKEKIPQGISVSTSVHEGKPAECIVSQAKTLGADMIVMPAHSRNKIDRVLLGSTTAKVVERAPCSVLVIRESS</sequence>
<dbReference type="PANTHER" id="PTHR46268:SF6">
    <property type="entry name" value="UNIVERSAL STRESS PROTEIN UP12"/>
    <property type="match status" value="1"/>
</dbReference>
<dbReference type="InterPro" id="IPR006016">
    <property type="entry name" value="UspA"/>
</dbReference>
<reference evidence="3" key="1">
    <citation type="submission" date="2021-04" db="EMBL/GenBank/DDBJ databases">
        <title>Oceanospirillales bacteria with DddD are important DMSP degraders in coastal seawater.</title>
        <authorList>
            <person name="Liu J."/>
        </authorList>
    </citation>
    <scope>NUCLEOTIDE SEQUENCE</scope>
    <source>
        <strain evidence="3">GY6</strain>
    </source>
</reference>
<dbReference type="PRINTS" id="PR01438">
    <property type="entry name" value="UNVRSLSTRESS"/>
</dbReference>
<proteinExistence type="inferred from homology"/>
<dbReference type="InterPro" id="IPR014729">
    <property type="entry name" value="Rossmann-like_a/b/a_fold"/>
</dbReference>
<gene>
    <name evidence="3" type="ORF">KDX31_15835</name>
</gene>
<feature type="domain" description="UspA" evidence="2">
    <location>
        <begin position="1"/>
        <end position="142"/>
    </location>
</feature>